<evidence type="ECO:0000313" key="7">
    <source>
        <dbReference type="EMBL" id="PNR62579.1"/>
    </source>
</evidence>
<dbReference type="InterPro" id="IPR050526">
    <property type="entry name" value="Rubredoxin_ET"/>
</dbReference>
<evidence type="ECO:0000256" key="4">
    <source>
        <dbReference type="ARBA" id="ARBA00023004"/>
    </source>
</evidence>
<dbReference type="GO" id="GO:0043448">
    <property type="term" value="P:alkane catabolic process"/>
    <property type="evidence" value="ECO:0000318"/>
    <property type="project" value="GO_Central"/>
</dbReference>
<dbReference type="SUPFAM" id="SSF57802">
    <property type="entry name" value="Rubredoxin-like"/>
    <property type="match status" value="1"/>
</dbReference>
<dbReference type="Gramene" id="Pp3c1_22450V3.1">
    <property type="protein sequence ID" value="Pp3c1_22450V3.1"/>
    <property type="gene ID" value="Pp3c1_22450"/>
</dbReference>
<reference evidence="8" key="3">
    <citation type="submission" date="2020-12" db="UniProtKB">
        <authorList>
            <consortium name="EnsemblPlants"/>
        </authorList>
    </citation>
    <scope>IDENTIFICATION</scope>
</reference>
<dbReference type="PROSITE" id="PS00202">
    <property type="entry name" value="RUBREDOXIN"/>
    <property type="match status" value="1"/>
</dbReference>
<proteinExistence type="predicted"/>
<name>A0A2K1L961_PHYPA</name>
<dbReference type="FunFam" id="2.20.28.10:FF:000001">
    <property type="entry name" value="Rubredoxin"/>
    <property type="match status" value="1"/>
</dbReference>
<dbReference type="EnsemblPlants" id="Pp3c1_22450V3.2">
    <property type="protein sequence ID" value="Pp3c1_22450V3.2"/>
    <property type="gene ID" value="Pp3c1_22450"/>
</dbReference>
<dbReference type="PANTHER" id="PTHR47627:SF1">
    <property type="entry name" value="RUBREDOXIN-1-RELATED"/>
    <property type="match status" value="1"/>
</dbReference>
<dbReference type="InterPro" id="IPR024934">
    <property type="entry name" value="Rubredoxin-like_dom"/>
</dbReference>
<accession>A0A2K1L961</accession>
<keyword evidence="4" id="KW-0408">Iron</keyword>
<keyword evidence="2" id="KW-0479">Metal-binding</keyword>
<dbReference type="PROSITE" id="PS50903">
    <property type="entry name" value="RUBREDOXIN_LIKE"/>
    <property type="match status" value="1"/>
</dbReference>
<dbReference type="Gene3D" id="2.20.28.10">
    <property type="match status" value="1"/>
</dbReference>
<organism evidence="7">
    <name type="scientific">Physcomitrium patens</name>
    <name type="common">Spreading-leaved earth moss</name>
    <name type="synonym">Physcomitrella patens</name>
    <dbReference type="NCBI Taxonomy" id="3218"/>
    <lineage>
        <taxon>Eukaryota</taxon>
        <taxon>Viridiplantae</taxon>
        <taxon>Streptophyta</taxon>
        <taxon>Embryophyta</taxon>
        <taxon>Bryophyta</taxon>
        <taxon>Bryophytina</taxon>
        <taxon>Bryopsida</taxon>
        <taxon>Funariidae</taxon>
        <taxon>Funariales</taxon>
        <taxon>Funariaceae</taxon>
        <taxon>Physcomitrium</taxon>
    </lineage>
</organism>
<dbReference type="CDD" id="cd00730">
    <property type="entry name" value="rubredoxin"/>
    <property type="match status" value="1"/>
</dbReference>
<evidence type="ECO:0000256" key="3">
    <source>
        <dbReference type="ARBA" id="ARBA00022982"/>
    </source>
</evidence>
<dbReference type="AlphaFoldDB" id="A0A2K1L961"/>
<reference evidence="7 9" key="2">
    <citation type="journal article" date="2018" name="Plant J.">
        <title>The Physcomitrella patens chromosome-scale assembly reveals moss genome structure and evolution.</title>
        <authorList>
            <person name="Lang D."/>
            <person name="Ullrich K.K."/>
            <person name="Murat F."/>
            <person name="Fuchs J."/>
            <person name="Jenkins J."/>
            <person name="Haas F.B."/>
            <person name="Piednoel M."/>
            <person name="Gundlach H."/>
            <person name="Van Bel M."/>
            <person name="Meyberg R."/>
            <person name="Vives C."/>
            <person name="Morata J."/>
            <person name="Symeonidi A."/>
            <person name="Hiss M."/>
            <person name="Muchero W."/>
            <person name="Kamisugi Y."/>
            <person name="Saleh O."/>
            <person name="Blanc G."/>
            <person name="Decker E.L."/>
            <person name="van Gessel N."/>
            <person name="Grimwood J."/>
            <person name="Hayes R.D."/>
            <person name="Graham S.W."/>
            <person name="Gunter L.E."/>
            <person name="McDaniel S.F."/>
            <person name="Hoernstein S.N.W."/>
            <person name="Larsson A."/>
            <person name="Li F.W."/>
            <person name="Perroud P.F."/>
            <person name="Phillips J."/>
            <person name="Ranjan P."/>
            <person name="Rokshar D.S."/>
            <person name="Rothfels C.J."/>
            <person name="Schneider L."/>
            <person name="Shu S."/>
            <person name="Stevenson D.W."/>
            <person name="Thummler F."/>
            <person name="Tillich M."/>
            <person name="Villarreal Aguilar J.C."/>
            <person name="Widiez T."/>
            <person name="Wong G.K."/>
            <person name="Wymore A."/>
            <person name="Zhang Y."/>
            <person name="Zimmer A.D."/>
            <person name="Quatrano R.S."/>
            <person name="Mayer K.F.X."/>
            <person name="Goodstein D."/>
            <person name="Casacuberta J.M."/>
            <person name="Vandepoele K."/>
            <person name="Reski R."/>
            <person name="Cuming A.C."/>
            <person name="Tuskan G.A."/>
            <person name="Maumus F."/>
            <person name="Salse J."/>
            <person name="Schmutz J."/>
            <person name="Rensing S.A."/>
        </authorList>
    </citation>
    <scope>NUCLEOTIDE SEQUENCE [LARGE SCALE GENOMIC DNA]</scope>
    <source>
        <strain evidence="8 9">cv. Gransden 2004</strain>
    </source>
</reference>
<keyword evidence="1" id="KW-0813">Transport</keyword>
<evidence type="ECO:0000256" key="5">
    <source>
        <dbReference type="SAM" id="Phobius"/>
    </source>
</evidence>
<dbReference type="GO" id="GO:0005506">
    <property type="term" value="F:iron ion binding"/>
    <property type="evidence" value="ECO:0007669"/>
    <property type="project" value="InterPro"/>
</dbReference>
<evidence type="ECO:0000256" key="2">
    <source>
        <dbReference type="ARBA" id="ARBA00022723"/>
    </source>
</evidence>
<gene>
    <name evidence="8" type="primary">LOC112272670</name>
    <name evidence="7" type="ORF">PHYPA_001003</name>
</gene>
<keyword evidence="3" id="KW-0249">Electron transport</keyword>
<feature type="domain" description="Rubredoxin-like" evidence="6">
    <location>
        <begin position="113"/>
        <end position="164"/>
    </location>
</feature>
<dbReference type="Pfam" id="PF00301">
    <property type="entry name" value="Rubredoxin"/>
    <property type="match status" value="1"/>
</dbReference>
<dbReference type="STRING" id="3218.A0A2K1L961"/>
<keyword evidence="5" id="KW-1133">Transmembrane helix</keyword>
<dbReference type="GO" id="GO:0009055">
    <property type="term" value="F:electron transfer activity"/>
    <property type="evidence" value="ECO:0000318"/>
    <property type="project" value="GO_Central"/>
</dbReference>
<evidence type="ECO:0000313" key="8">
    <source>
        <dbReference type="EnsemblPlants" id="Pp3c1_22450V3.1"/>
    </source>
</evidence>
<sequence>MASAAAAAAAALAASPSALLLQNRSARASIRATHGRVLLPGLGPVTIVSPQRKRVVVAADNVEQQQTEQKEQGVMQEALQETMSNLETLKEAKSKSILSSREGLEEKFAVLNTGAYECRSCGHVYEEAKGDASYPVAAGTYFRDLPEDWLCPTCGAAKSYYQPKSVEVAGFAQNQQFGLGGNTLTSGQKSLLIYGSLLAFFALFLSGYFLQ</sequence>
<dbReference type="PaxDb" id="3218-PP1S59_328V6.2"/>
<keyword evidence="5" id="KW-0472">Membrane</keyword>
<evidence type="ECO:0000259" key="6">
    <source>
        <dbReference type="PROSITE" id="PS50903"/>
    </source>
</evidence>
<dbReference type="GeneID" id="112272670"/>
<evidence type="ECO:0000313" key="9">
    <source>
        <dbReference type="Proteomes" id="UP000006727"/>
    </source>
</evidence>
<dbReference type="OrthoDB" id="6379857at2759"/>
<dbReference type="EnsemblPlants" id="Pp3c1_22450V3.1">
    <property type="protein sequence ID" value="Pp3c1_22450V3.1"/>
    <property type="gene ID" value="Pp3c1_22450"/>
</dbReference>
<dbReference type="RefSeq" id="XP_024356462.1">
    <property type="nucleotide sequence ID" value="XM_024500694.2"/>
</dbReference>
<dbReference type="PRINTS" id="PR00163">
    <property type="entry name" value="RUBREDOXIN"/>
</dbReference>
<dbReference type="Gramene" id="Pp3c1_22450V3.2">
    <property type="protein sequence ID" value="Pp3c1_22450V3.2"/>
    <property type="gene ID" value="Pp3c1_22450"/>
</dbReference>
<keyword evidence="5" id="KW-0812">Transmembrane</keyword>
<evidence type="ECO:0000256" key="1">
    <source>
        <dbReference type="ARBA" id="ARBA00022448"/>
    </source>
</evidence>
<feature type="transmembrane region" description="Helical" evidence="5">
    <location>
        <begin position="191"/>
        <end position="210"/>
    </location>
</feature>
<dbReference type="InterPro" id="IPR024935">
    <property type="entry name" value="Rubredoxin_dom"/>
</dbReference>
<keyword evidence="9" id="KW-1185">Reference proteome</keyword>
<reference evidence="7 9" key="1">
    <citation type="journal article" date="2008" name="Science">
        <title>The Physcomitrella genome reveals evolutionary insights into the conquest of land by plants.</title>
        <authorList>
            <person name="Rensing S."/>
            <person name="Lang D."/>
            <person name="Zimmer A."/>
            <person name="Terry A."/>
            <person name="Salamov A."/>
            <person name="Shapiro H."/>
            <person name="Nishiyama T."/>
            <person name="Perroud P.-F."/>
            <person name="Lindquist E."/>
            <person name="Kamisugi Y."/>
            <person name="Tanahashi T."/>
            <person name="Sakakibara K."/>
            <person name="Fujita T."/>
            <person name="Oishi K."/>
            <person name="Shin-I T."/>
            <person name="Kuroki Y."/>
            <person name="Toyoda A."/>
            <person name="Suzuki Y."/>
            <person name="Hashimoto A."/>
            <person name="Yamaguchi K."/>
            <person name="Sugano A."/>
            <person name="Kohara Y."/>
            <person name="Fujiyama A."/>
            <person name="Anterola A."/>
            <person name="Aoki S."/>
            <person name="Ashton N."/>
            <person name="Barbazuk W.B."/>
            <person name="Barker E."/>
            <person name="Bennetzen J."/>
            <person name="Bezanilla M."/>
            <person name="Blankenship R."/>
            <person name="Cho S.H."/>
            <person name="Dutcher S."/>
            <person name="Estelle M."/>
            <person name="Fawcett J.A."/>
            <person name="Gundlach H."/>
            <person name="Hanada K."/>
            <person name="Heyl A."/>
            <person name="Hicks K.A."/>
            <person name="Hugh J."/>
            <person name="Lohr M."/>
            <person name="Mayer K."/>
            <person name="Melkozernov A."/>
            <person name="Murata T."/>
            <person name="Nelson D."/>
            <person name="Pils B."/>
            <person name="Prigge M."/>
            <person name="Reiss B."/>
            <person name="Renner T."/>
            <person name="Rombauts S."/>
            <person name="Rushton P."/>
            <person name="Sanderfoot A."/>
            <person name="Schween G."/>
            <person name="Shiu S.-H."/>
            <person name="Stueber K."/>
            <person name="Theodoulou F.L."/>
            <person name="Tu H."/>
            <person name="Van de Peer Y."/>
            <person name="Verrier P.J."/>
            <person name="Waters E."/>
            <person name="Wood A."/>
            <person name="Yang L."/>
            <person name="Cove D."/>
            <person name="Cuming A."/>
            <person name="Hasebe M."/>
            <person name="Lucas S."/>
            <person name="Mishler D.B."/>
            <person name="Reski R."/>
            <person name="Grigoriev I."/>
            <person name="Quatrano R.S."/>
            <person name="Boore J.L."/>
        </authorList>
    </citation>
    <scope>NUCLEOTIDE SEQUENCE [LARGE SCALE GENOMIC DNA]</scope>
    <source>
        <strain evidence="8 9">cv. Gransden 2004</strain>
    </source>
</reference>
<dbReference type="PANTHER" id="PTHR47627">
    <property type="entry name" value="RUBREDOXIN"/>
    <property type="match status" value="1"/>
</dbReference>
<protein>
    <recommendedName>
        <fullName evidence="6">Rubredoxin-like domain-containing protein</fullName>
    </recommendedName>
</protein>
<dbReference type="EMBL" id="ABEU02000001">
    <property type="protein sequence ID" value="PNR62579.1"/>
    <property type="molecule type" value="Genomic_DNA"/>
</dbReference>
<dbReference type="Proteomes" id="UP000006727">
    <property type="component" value="Chromosome 1"/>
</dbReference>
<dbReference type="InterPro" id="IPR018527">
    <property type="entry name" value="Rubredoxin_Fe_BS"/>
</dbReference>